<evidence type="ECO:0008006" key="2">
    <source>
        <dbReference type="Google" id="ProtNLM"/>
    </source>
</evidence>
<dbReference type="PANTHER" id="PTHR10445">
    <property type="entry name" value="GENERAL TRANSCRIPTION FACTOR IIF SUBUNIT 2"/>
    <property type="match status" value="1"/>
</dbReference>
<reference evidence="1" key="1">
    <citation type="submission" date="2021-01" db="EMBL/GenBank/DDBJ databases">
        <authorList>
            <person name="Corre E."/>
            <person name="Pelletier E."/>
            <person name="Niang G."/>
            <person name="Scheremetjew M."/>
            <person name="Finn R."/>
            <person name="Kale V."/>
            <person name="Holt S."/>
            <person name="Cochrane G."/>
            <person name="Meng A."/>
            <person name="Brown T."/>
            <person name="Cohen L."/>
        </authorList>
    </citation>
    <scope>NUCLEOTIDE SEQUENCE</scope>
    <source>
        <strain evidence="1">CCMP1510</strain>
    </source>
</reference>
<dbReference type="InterPro" id="IPR003196">
    <property type="entry name" value="TFIIF_beta"/>
</dbReference>
<name>A0A7S3K2P0_9STRA</name>
<dbReference type="PANTHER" id="PTHR10445:SF0">
    <property type="entry name" value="GENERAL TRANSCRIPTION FACTOR IIF SUBUNIT 2"/>
    <property type="match status" value="1"/>
</dbReference>
<gene>
    <name evidence="1" type="ORF">ALAG00032_LOCUS12370</name>
</gene>
<protein>
    <recommendedName>
        <fullName evidence="2">Transcription initiation factor IIF subunit beta</fullName>
    </recommendedName>
</protein>
<dbReference type="GO" id="GO:0005674">
    <property type="term" value="C:transcription factor TFIIF complex"/>
    <property type="evidence" value="ECO:0007669"/>
    <property type="project" value="InterPro"/>
</dbReference>
<evidence type="ECO:0000313" key="1">
    <source>
        <dbReference type="EMBL" id="CAE0371588.1"/>
    </source>
</evidence>
<dbReference type="AlphaFoldDB" id="A0A7S3K2P0"/>
<proteinExistence type="predicted"/>
<sequence length="258" mass="28938">MSDLGIGENDNDAYLMKLPSRLATAWSEAPDGTLLAEIVLGGSTPVLEVRQGAGATKIYEIGKLQDASELNLRPYNKTTREIRRETEDGDLIIEQKTTGRVLSGRPRVVVGLTPHTGKAYRRDCRSRMIESLQSSHIVQAIQPSEVDASREISRINAENMRNKRALEEEDDGNSNKKVKISIDRNLLKSHIFRLLAGKPEDDLLTYKDLFSAIAKDIQHAPPEHLLKDVLTEICRKIHKPGRIVLYSLKPEYQRSSTT</sequence>
<dbReference type="EMBL" id="HBIJ01018793">
    <property type="protein sequence ID" value="CAE0371588.1"/>
    <property type="molecule type" value="Transcribed_RNA"/>
</dbReference>
<organism evidence="1">
    <name type="scientific">Aureoumbra lagunensis</name>
    <dbReference type="NCBI Taxonomy" id="44058"/>
    <lineage>
        <taxon>Eukaryota</taxon>
        <taxon>Sar</taxon>
        <taxon>Stramenopiles</taxon>
        <taxon>Ochrophyta</taxon>
        <taxon>Pelagophyceae</taxon>
        <taxon>Pelagomonadales</taxon>
        <taxon>Aureoumbra</taxon>
    </lineage>
</organism>
<accession>A0A7S3K2P0</accession>
<dbReference type="GO" id="GO:0006367">
    <property type="term" value="P:transcription initiation at RNA polymerase II promoter"/>
    <property type="evidence" value="ECO:0007669"/>
    <property type="project" value="InterPro"/>
</dbReference>